<dbReference type="Gene3D" id="1.20.120.450">
    <property type="entry name" value="dinb family like domain"/>
    <property type="match status" value="1"/>
</dbReference>
<dbReference type="RefSeq" id="WP_146954749.1">
    <property type="nucleotide sequence ID" value="NZ_BAABBJ010000006.1"/>
</dbReference>
<comment type="caution">
    <text evidence="1">The sequence shown here is derived from an EMBL/GenBank/DDBJ whole genome shotgun (WGS) entry which is preliminary data.</text>
</comment>
<keyword evidence="2" id="KW-1185">Reference proteome</keyword>
<dbReference type="AlphaFoldDB" id="A0A512PIE5"/>
<sequence>MERWGADLYGQPCTTCGFDWSMDPTTARALVLTLPDRLAQVTAGRAGTERHADLGWDVTEYVCHVGDNLRSWAERLAAGWLAGRRDVTGYDPDALAQARGYSALPLAVALWSLQASVILWVASVDRALAADVTLEHATRGPQRALDVARNNAHDAVHHEHEIARILAG</sequence>
<evidence type="ECO:0000313" key="1">
    <source>
        <dbReference type="EMBL" id="GEP70981.1"/>
    </source>
</evidence>
<dbReference type="OrthoDB" id="3376896at2"/>
<dbReference type="EMBL" id="BKAL01000020">
    <property type="protein sequence ID" value="GEP70981.1"/>
    <property type="molecule type" value="Genomic_DNA"/>
</dbReference>
<organism evidence="1 2">
    <name type="scientific">Cellulomonas soli</name>
    <dbReference type="NCBI Taxonomy" id="931535"/>
    <lineage>
        <taxon>Bacteria</taxon>
        <taxon>Bacillati</taxon>
        <taxon>Actinomycetota</taxon>
        <taxon>Actinomycetes</taxon>
        <taxon>Micrococcales</taxon>
        <taxon>Cellulomonadaceae</taxon>
        <taxon>Cellulomonas</taxon>
    </lineage>
</organism>
<evidence type="ECO:0008006" key="3">
    <source>
        <dbReference type="Google" id="ProtNLM"/>
    </source>
</evidence>
<name>A0A512PIE5_9CELL</name>
<dbReference type="SUPFAM" id="SSF109854">
    <property type="entry name" value="DinB/YfiT-like putative metalloenzymes"/>
    <property type="match status" value="1"/>
</dbReference>
<protein>
    <recommendedName>
        <fullName evidence="3">DinB-like domain-containing protein</fullName>
    </recommendedName>
</protein>
<evidence type="ECO:0000313" key="2">
    <source>
        <dbReference type="Proteomes" id="UP000321798"/>
    </source>
</evidence>
<proteinExistence type="predicted"/>
<accession>A0A512PIE5</accession>
<dbReference type="InterPro" id="IPR034660">
    <property type="entry name" value="DinB/YfiT-like"/>
</dbReference>
<reference evidence="1 2" key="1">
    <citation type="submission" date="2019-07" db="EMBL/GenBank/DDBJ databases">
        <title>Whole genome shotgun sequence of Cellulomonas soli NBRC 109434.</title>
        <authorList>
            <person name="Hosoyama A."/>
            <person name="Uohara A."/>
            <person name="Ohji S."/>
            <person name="Ichikawa N."/>
        </authorList>
    </citation>
    <scope>NUCLEOTIDE SEQUENCE [LARGE SCALE GENOMIC DNA]</scope>
    <source>
        <strain evidence="1 2">NBRC 109434</strain>
    </source>
</reference>
<gene>
    <name evidence="1" type="ORF">CSO01_36960</name>
</gene>
<dbReference type="Proteomes" id="UP000321798">
    <property type="component" value="Unassembled WGS sequence"/>
</dbReference>